<protein>
    <submittedName>
        <fullName evidence="13">Porin Gram-negative type</fullName>
    </submittedName>
</protein>
<evidence type="ECO:0000256" key="2">
    <source>
        <dbReference type="ARBA" id="ARBA00011233"/>
    </source>
</evidence>
<gene>
    <name evidence="13" type="ORF">PDMSB3_1050</name>
</gene>
<proteinExistence type="predicted"/>
<evidence type="ECO:0000256" key="4">
    <source>
        <dbReference type="ARBA" id="ARBA00022452"/>
    </source>
</evidence>
<evidence type="ECO:0000256" key="5">
    <source>
        <dbReference type="ARBA" id="ARBA00022692"/>
    </source>
</evidence>
<evidence type="ECO:0000256" key="8">
    <source>
        <dbReference type="ARBA" id="ARBA00023114"/>
    </source>
</evidence>
<keyword evidence="6 11" id="KW-0732">Signal</keyword>
<comment type="subcellular location">
    <subcellularLocation>
        <location evidence="1">Cell outer membrane</location>
        <topology evidence="1">Multi-pass membrane protein</topology>
    </subcellularLocation>
</comment>
<dbReference type="GO" id="GO:0006811">
    <property type="term" value="P:monoatomic ion transport"/>
    <property type="evidence" value="ECO:0007669"/>
    <property type="project" value="UniProtKB-KW"/>
</dbReference>
<keyword evidence="9" id="KW-0472">Membrane</keyword>
<accession>A0A5Q4Z1S0</accession>
<keyword evidence="8" id="KW-0626">Porin</keyword>
<keyword evidence="4" id="KW-1134">Transmembrane beta strand</keyword>
<sequence length="378" mass="40388">MKKVFIAGASFMLVASHAFAQSSVALYGIIDEGFQYTSNTGGKSTYQLADGSMAGDRWGLLGSEDLGGGWRAVFRLENGFNLNSGTLGNAGRMFGRQAYVGVASNTLGTLTFGRQYDSFVDFIAPLTSTGGYAGWAFTHPFDNDNAVDTFRVNNSIKYTSTNLNGLTFGGLYGMSNQTGGFANNRAYSLGATYSAAALTVAAAYMRIDNPGQNASGALANDDTNFTARKQQVWGGALKYVWASASFGLIYTHTSLDQPTSSIYAGNFNVVPSSLKFDNIEANMLYQFTPALSALLMYTYTNGTFDASQGTSKPHWHEAGVMVDYYLSKRTDIYALGAYQRVAGGLTGTFLDNANITGGAGPSSGRNQTFARIGLKHTF</sequence>
<name>A0A5Q4Z1S0_9BURK</name>
<evidence type="ECO:0000256" key="9">
    <source>
        <dbReference type="ARBA" id="ARBA00023136"/>
    </source>
</evidence>
<dbReference type="InterPro" id="IPR050298">
    <property type="entry name" value="Gram-neg_bact_OMP"/>
</dbReference>
<dbReference type="Gene3D" id="2.40.160.10">
    <property type="entry name" value="Porin"/>
    <property type="match status" value="1"/>
</dbReference>
<dbReference type="CDD" id="cd00342">
    <property type="entry name" value="gram_neg_porins"/>
    <property type="match status" value="1"/>
</dbReference>
<comment type="subunit">
    <text evidence="2">Homotrimer.</text>
</comment>
<evidence type="ECO:0000256" key="7">
    <source>
        <dbReference type="ARBA" id="ARBA00023065"/>
    </source>
</evidence>
<evidence type="ECO:0000313" key="13">
    <source>
        <dbReference type="EMBL" id="VVD27512.1"/>
    </source>
</evidence>
<keyword evidence="3" id="KW-0813">Transport</keyword>
<dbReference type="RefSeq" id="WP_165185179.1">
    <property type="nucleotide sequence ID" value="NZ_LR699553.1"/>
</dbReference>
<evidence type="ECO:0000256" key="6">
    <source>
        <dbReference type="ARBA" id="ARBA00022729"/>
    </source>
</evidence>
<dbReference type="KEGG" id="pdio:PDMSB3_1050"/>
<keyword evidence="10" id="KW-0998">Cell outer membrane</keyword>
<keyword evidence="7" id="KW-0406">Ion transport</keyword>
<evidence type="ECO:0000256" key="1">
    <source>
        <dbReference type="ARBA" id="ARBA00004571"/>
    </source>
</evidence>
<feature type="chain" id="PRO_5025068650" evidence="11">
    <location>
        <begin position="21"/>
        <end position="378"/>
    </location>
</feature>
<dbReference type="GO" id="GO:0015288">
    <property type="term" value="F:porin activity"/>
    <property type="evidence" value="ECO:0007669"/>
    <property type="project" value="UniProtKB-KW"/>
</dbReference>
<organism evidence="13 14">
    <name type="scientific">Paraburkholderia dioscoreae</name>
    <dbReference type="NCBI Taxonomy" id="2604047"/>
    <lineage>
        <taxon>Bacteria</taxon>
        <taxon>Pseudomonadati</taxon>
        <taxon>Pseudomonadota</taxon>
        <taxon>Betaproteobacteria</taxon>
        <taxon>Burkholderiales</taxon>
        <taxon>Burkholderiaceae</taxon>
        <taxon>Paraburkholderia</taxon>
    </lineage>
</organism>
<dbReference type="InterPro" id="IPR033900">
    <property type="entry name" value="Gram_neg_porin_domain"/>
</dbReference>
<dbReference type="InterPro" id="IPR023614">
    <property type="entry name" value="Porin_dom_sf"/>
</dbReference>
<dbReference type="SUPFAM" id="SSF56935">
    <property type="entry name" value="Porins"/>
    <property type="match status" value="1"/>
</dbReference>
<feature type="signal peptide" evidence="11">
    <location>
        <begin position="1"/>
        <end position="20"/>
    </location>
</feature>
<dbReference type="Pfam" id="PF13609">
    <property type="entry name" value="Porin_4"/>
    <property type="match status" value="1"/>
</dbReference>
<dbReference type="PANTHER" id="PTHR34501">
    <property type="entry name" value="PROTEIN YDDL-RELATED"/>
    <property type="match status" value="1"/>
</dbReference>
<evidence type="ECO:0000259" key="12">
    <source>
        <dbReference type="Pfam" id="PF13609"/>
    </source>
</evidence>
<dbReference type="GO" id="GO:0046930">
    <property type="term" value="C:pore complex"/>
    <property type="evidence" value="ECO:0007669"/>
    <property type="project" value="UniProtKB-KW"/>
</dbReference>
<evidence type="ECO:0000256" key="3">
    <source>
        <dbReference type="ARBA" id="ARBA00022448"/>
    </source>
</evidence>
<evidence type="ECO:0000256" key="11">
    <source>
        <dbReference type="SAM" id="SignalP"/>
    </source>
</evidence>
<feature type="domain" description="Porin" evidence="12">
    <location>
        <begin position="9"/>
        <end position="340"/>
    </location>
</feature>
<reference evidence="13 14" key="1">
    <citation type="submission" date="2019-08" db="EMBL/GenBank/DDBJ databases">
        <authorList>
            <person name="Herpell B J."/>
        </authorList>
    </citation>
    <scope>NUCLEOTIDE SEQUENCE [LARGE SCALE GENOMIC DNA]</scope>
    <source>
        <strain evidence="14">Msb3</strain>
    </source>
</reference>
<evidence type="ECO:0000313" key="14">
    <source>
        <dbReference type="Proteomes" id="UP000325811"/>
    </source>
</evidence>
<evidence type="ECO:0000256" key="10">
    <source>
        <dbReference type="ARBA" id="ARBA00023237"/>
    </source>
</evidence>
<dbReference type="Proteomes" id="UP000325811">
    <property type="component" value="Chromosome I"/>
</dbReference>
<dbReference type="EMBL" id="LR699553">
    <property type="protein sequence ID" value="VVD27512.1"/>
    <property type="molecule type" value="Genomic_DNA"/>
</dbReference>
<keyword evidence="5" id="KW-0812">Transmembrane</keyword>
<dbReference type="PANTHER" id="PTHR34501:SF9">
    <property type="entry name" value="MAJOR OUTER MEMBRANE PROTEIN P.IA"/>
    <property type="match status" value="1"/>
</dbReference>
<keyword evidence="14" id="KW-1185">Reference proteome</keyword>
<dbReference type="AlphaFoldDB" id="A0A5Q4Z1S0"/>
<dbReference type="GO" id="GO:0009279">
    <property type="term" value="C:cell outer membrane"/>
    <property type="evidence" value="ECO:0007669"/>
    <property type="project" value="UniProtKB-SubCell"/>
</dbReference>